<protein>
    <submittedName>
        <fullName evidence="1">Uncharacterized protein</fullName>
    </submittedName>
</protein>
<evidence type="ECO:0000313" key="2">
    <source>
        <dbReference type="Proteomes" id="UP001630127"/>
    </source>
</evidence>
<dbReference type="Proteomes" id="UP001630127">
    <property type="component" value="Unassembled WGS sequence"/>
</dbReference>
<dbReference type="Pfam" id="PF02992">
    <property type="entry name" value="Transposase_21"/>
    <property type="match status" value="1"/>
</dbReference>
<accession>A0ABD2ZUI0</accession>
<organism evidence="1 2">
    <name type="scientific">Cinchona calisaya</name>
    <dbReference type="NCBI Taxonomy" id="153742"/>
    <lineage>
        <taxon>Eukaryota</taxon>
        <taxon>Viridiplantae</taxon>
        <taxon>Streptophyta</taxon>
        <taxon>Embryophyta</taxon>
        <taxon>Tracheophyta</taxon>
        <taxon>Spermatophyta</taxon>
        <taxon>Magnoliopsida</taxon>
        <taxon>eudicotyledons</taxon>
        <taxon>Gunneridae</taxon>
        <taxon>Pentapetalae</taxon>
        <taxon>asterids</taxon>
        <taxon>lamiids</taxon>
        <taxon>Gentianales</taxon>
        <taxon>Rubiaceae</taxon>
        <taxon>Cinchonoideae</taxon>
        <taxon>Cinchoneae</taxon>
        <taxon>Cinchona</taxon>
    </lineage>
</organism>
<keyword evidence="2" id="KW-1185">Reference proteome</keyword>
<comment type="caution">
    <text evidence="1">The sequence shown here is derived from an EMBL/GenBank/DDBJ whole genome shotgun (WGS) entry which is preliminary data.</text>
</comment>
<evidence type="ECO:0000313" key="1">
    <source>
        <dbReference type="EMBL" id="KAL3523092.1"/>
    </source>
</evidence>
<proteinExistence type="predicted"/>
<dbReference type="EMBL" id="JBJUIK010000007">
    <property type="protein sequence ID" value="KAL3523092.1"/>
    <property type="molecule type" value="Genomic_DNA"/>
</dbReference>
<dbReference type="AlphaFoldDB" id="A0ABD2ZUI0"/>
<name>A0ABD2ZUI0_9GENT</name>
<gene>
    <name evidence="1" type="ORF">ACH5RR_015926</name>
</gene>
<sequence length="186" mass="21501">MLSGWSTRGGKTCLRCAGDTKSCWLKHGRKFCYTSHRRFLHKSDRMCKDKISFGGKLEWGEAPKLLSGMEMLQQLDGVLTEYKKEDLKKRRTELFDHDKHQFWKKKSIFLELPYWATNLVPHNLDIMHIEGNYCDNLLSTIMGFVGISKDNLNSRRDLEELGIKKPLHPIRKGSSLVLPPSSFTLS</sequence>
<dbReference type="PANTHER" id="PTHR10775:SF185">
    <property type="entry name" value="OS08G0208400 PROTEIN"/>
    <property type="match status" value="1"/>
</dbReference>
<dbReference type="InterPro" id="IPR004242">
    <property type="entry name" value="Transposase_21"/>
</dbReference>
<reference evidence="1 2" key="1">
    <citation type="submission" date="2024-11" db="EMBL/GenBank/DDBJ databases">
        <title>A near-complete genome assembly of Cinchona calisaya.</title>
        <authorList>
            <person name="Lian D.C."/>
            <person name="Zhao X.W."/>
            <person name="Wei L."/>
        </authorList>
    </citation>
    <scope>NUCLEOTIDE SEQUENCE [LARGE SCALE GENOMIC DNA]</scope>
    <source>
        <tissue evidence="1">Nenye</tissue>
    </source>
</reference>
<dbReference type="PANTHER" id="PTHR10775">
    <property type="entry name" value="OS08G0208400 PROTEIN"/>
    <property type="match status" value="1"/>
</dbReference>